<gene>
    <name evidence="2" type="ORF">GCM10023338_13330</name>
</gene>
<dbReference type="EMBL" id="BAABKE010000004">
    <property type="protein sequence ID" value="GAA5099608.1"/>
    <property type="molecule type" value="Genomic_DNA"/>
</dbReference>
<evidence type="ECO:0000256" key="1">
    <source>
        <dbReference type="SAM" id="Phobius"/>
    </source>
</evidence>
<evidence type="ECO:0000313" key="3">
    <source>
        <dbReference type="Proteomes" id="UP001500631"/>
    </source>
</evidence>
<accession>A0ABP9MRW8</accession>
<protein>
    <submittedName>
        <fullName evidence="2">Uncharacterized protein</fullName>
    </submittedName>
</protein>
<comment type="caution">
    <text evidence="2">The sequence shown here is derived from an EMBL/GenBank/DDBJ whole genome shotgun (WGS) entry which is preliminary data.</text>
</comment>
<feature type="transmembrane region" description="Helical" evidence="1">
    <location>
        <begin position="5"/>
        <end position="23"/>
    </location>
</feature>
<name>A0ABP9MRW8_9GAMM</name>
<dbReference type="Proteomes" id="UP001500631">
    <property type="component" value="Unassembled WGS sequence"/>
</dbReference>
<proteinExistence type="predicted"/>
<evidence type="ECO:0000313" key="2">
    <source>
        <dbReference type="EMBL" id="GAA5099608.1"/>
    </source>
</evidence>
<dbReference type="RefSeq" id="WP_077925418.1">
    <property type="nucleotide sequence ID" value="NZ_BAABKE010000004.1"/>
</dbReference>
<keyword evidence="1" id="KW-0812">Transmembrane</keyword>
<keyword evidence="1" id="KW-0472">Membrane</keyword>
<sequence length="135" mass="16044">MFEKITISITTLLIVMFITLYYYQSGTEPPQECIDLHQDYIKLSKLVDSDKYHVSARKIFSKEKILYIHSIEKHYHRLLKERFRRSGYDDFKVICINAKKTMNLPAIIQALKEQTPTNPLDKKLEHASRQYDFTI</sequence>
<organism evidence="2 3">
    <name type="scientific">Wohlfahrtiimonas larvae</name>
    <dbReference type="NCBI Taxonomy" id="1157986"/>
    <lineage>
        <taxon>Bacteria</taxon>
        <taxon>Pseudomonadati</taxon>
        <taxon>Pseudomonadota</taxon>
        <taxon>Gammaproteobacteria</taxon>
        <taxon>Cardiobacteriales</taxon>
        <taxon>Ignatzschineriaceae</taxon>
        <taxon>Wohlfahrtiimonas</taxon>
    </lineage>
</organism>
<reference evidence="3" key="1">
    <citation type="journal article" date="2019" name="Int. J. Syst. Evol. Microbiol.">
        <title>The Global Catalogue of Microorganisms (GCM) 10K type strain sequencing project: providing services to taxonomists for standard genome sequencing and annotation.</title>
        <authorList>
            <consortium name="The Broad Institute Genomics Platform"/>
            <consortium name="The Broad Institute Genome Sequencing Center for Infectious Disease"/>
            <person name="Wu L."/>
            <person name="Ma J."/>
        </authorList>
    </citation>
    <scope>NUCLEOTIDE SEQUENCE [LARGE SCALE GENOMIC DNA]</scope>
    <source>
        <strain evidence="3">JCM 18424</strain>
    </source>
</reference>
<keyword evidence="1" id="KW-1133">Transmembrane helix</keyword>
<keyword evidence="3" id="KW-1185">Reference proteome</keyword>